<keyword evidence="1 6" id="KW-0963">Cytoplasm</keyword>
<dbReference type="PANTHER" id="PTHR19136">
    <property type="entry name" value="MOLYBDENUM COFACTOR GUANYLYLTRANSFERASE"/>
    <property type="match status" value="1"/>
</dbReference>
<comment type="domain">
    <text evidence="6">The N-terminal domain determines nucleotide recognition and specific binding, while the C-terminal domain determines the specific binding to the target protein.</text>
</comment>
<evidence type="ECO:0000256" key="6">
    <source>
        <dbReference type="HAMAP-Rule" id="MF_00316"/>
    </source>
</evidence>
<dbReference type="GO" id="GO:0005525">
    <property type="term" value="F:GTP binding"/>
    <property type="evidence" value="ECO:0007669"/>
    <property type="project" value="UniProtKB-UniRule"/>
</dbReference>
<feature type="binding site" evidence="6">
    <location>
        <position position="115"/>
    </location>
    <ligand>
        <name>GTP</name>
        <dbReference type="ChEBI" id="CHEBI:37565"/>
    </ligand>
</feature>
<dbReference type="NCBIfam" id="TIGR02665">
    <property type="entry name" value="molyb_mobA"/>
    <property type="match status" value="1"/>
</dbReference>
<dbReference type="AlphaFoldDB" id="A0A975SLT2"/>
<keyword evidence="6" id="KW-0342">GTP-binding</keyword>
<keyword evidence="6" id="KW-0501">Molybdenum cofactor biosynthesis</keyword>
<keyword evidence="4 6" id="KW-0547">Nucleotide-binding</keyword>
<gene>
    <name evidence="6 8" type="primary">mobA</name>
    <name evidence="8" type="ORF">Azoinq_12765</name>
</gene>
<dbReference type="GO" id="GO:0046872">
    <property type="term" value="F:metal ion binding"/>
    <property type="evidence" value="ECO:0007669"/>
    <property type="project" value="UniProtKB-KW"/>
</dbReference>
<organism evidence="8 9">
    <name type="scientific">Azospira inquinata</name>
    <dbReference type="NCBI Taxonomy" id="2785627"/>
    <lineage>
        <taxon>Bacteria</taxon>
        <taxon>Pseudomonadati</taxon>
        <taxon>Pseudomonadota</taxon>
        <taxon>Betaproteobacteria</taxon>
        <taxon>Rhodocyclales</taxon>
        <taxon>Rhodocyclaceae</taxon>
        <taxon>Azospira</taxon>
    </lineage>
</organism>
<keyword evidence="8" id="KW-0548">Nucleotidyltransferase</keyword>
<evidence type="ECO:0000256" key="5">
    <source>
        <dbReference type="ARBA" id="ARBA00022842"/>
    </source>
</evidence>
<evidence type="ECO:0000256" key="1">
    <source>
        <dbReference type="ARBA" id="ARBA00022490"/>
    </source>
</evidence>
<sequence>MTAPASPPAPPFPPAPLNQPIWGVVLAGGLGRRYGGADKGLQCLGGVPLARRVALTLAPQVSALAINANRHPDIYGAWGYPVFGDQRPDYPGPLAGLLEALGRSPYPWVAAAPCDTPFLPPDLVARLAQALAENPGEVAAVRSGGREHPLCCLCSTTLAAPLGAYLDGGGQRVLAWLASRATRWVEFPDPENFRNLNTPADLAAADLGKGQ</sequence>
<dbReference type="Pfam" id="PF12804">
    <property type="entry name" value="NTP_transf_3"/>
    <property type="match status" value="1"/>
</dbReference>
<comment type="similarity">
    <text evidence="6">Belongs to the MobA family.</text>
</comment>
<dbReference type="PANTHER" id="PTHR19136:SF81">
    <property type="entry name" value="MOLYBDENUM COFACTOR GUANYLYLTRANSFERASE"/>
    <property type="match status" value="1"/>
</dbReference>
<dbReference type="GO" id="GO:0061603">
    <property type="term" value="F:molybdenum cofactor guanylyltransferase activity"/>
    <property type="evidence" value="ECO:0007669"/>
    <property type="project" value="UniProtKB-EC"/>
</dbReference>
<dbReference type="RefSeq" id="WP_216128510.1">
    <property type="nucleotide sequence ID" value="NZ_CP064782.1"/>
</dbReference>
<comment type="subunit">
    <text evidence="6">Monomer.</text>
</comment>
<evidence type="ECO:0000256" key="4">
    <source>
        <dbReference type="ARBA" id="ARBA00022741"/>
    </source>
</evidence>
<feature type="binding site" evidence="6">
    <location>
        <position position="67"/>
    </location>
    <ligand>
        <name>GTP</name>
        <dbReference type="ChEBI" id="CHEBI:37565"/>
    </ligand>
</feature>
<dbReference type="CDD" id="cd02503">
    <property type="entry name" value="MobA"/>
    <property type="match status" value="1"/>
</dbReference>
<reference evidence="8" key="1">
    <citation type="submission" date="2020-11" db="EMBL/GenBank/DDBJ databases">
        <title>Azospira inquinata sp. nov.</title>
        <authorList>
            <person name="Moe W.M."/>
            <person name="Mikes M.C."/>
        </authorList>
    </citation>
    <scope>NUCLEOTIDE SEQUENCE</scope>
    <source>
        <strain evidence="8">Azo-3</strain>
    </source>
</reference>
<feature type="binding site" evidence="6">
    <location>
        <position position="39"/>
    </location>
    <ligand>
        <name>GTP</name>
        <dbReference type="ChEBI" id="CHEBI:37565"/>
    </ligand>
</feature>
<evidence type="ECO:0000259" key="7">
    <source>
        <dbReference type="Pfam" id="PF12804"/>
    </source>
</evidence>
<dbReference type="InterPro" id="IPR013482">
    <property type="entry name" value="Molybde_CF_guanTrfase"/>
</dbReference>
<keyword evidence="3 6" id="KW-0479">Metal-binding</keyword>
<feature type="binding site" evidence="6">
    <location>
        <position position="115"/>
    </location>
    <ligand>
        <name>Mg(2+)</name>
        <dbReference type="ChEBI" id="CHEBI:18420"/>
    </ligand>
</feature>
<dbReference type="HAMAP" id="MF_00316">
    <property type="entry name" value="MobA"/>
    <property type="match status" value="1"/>
</dbReference>
<evidence type="ECO:0000256" key="3">
    <source>
        <dbReference type="ARBA" id="ARBA00022723"/>
    </source>
</evidence>
<dbReference type="InterPro" id="IPR025877">
    <property type="entry name" value="MobA-like_NTP_Trfase"/>
</dbReference>
<dbReference type="GO" id="GO:0005737">
    <property type="term" value="C:cytoplasm"/>
    <property type="evidence" value="ECO:0007669"/>
    <property type="project" value="UniProtKB-SubCell"/>
</dbReference>
<keyword evidence="9" id="KW-1185">Reference proteome</keyword>
<evidence type="ECO:0000313" key="8">
    <source>
        <dbReference type="EMBL" id="QWT48699.1"/>
    </source>
</evidence>
<feature type="domain" description="MobA-like NTP transferase" evidence="7">
    <location>
        <begin position="23"/>
        <end position="177"/>
    </location>
</feature>
<accession>A0A975SLT2</accession>
<comment type="catalytic activity">
    <reaction evidence="6">
        <text>Mo-molybdopterin + GTP + H(+) = Mo-molybdopterin guanine dinucleotide + diphosphate</text>
        <dbReference type="Rhea" id="RHEA:34243"/>
        <dbReference type="ChEBI" id="CHEBI:15378"/>
        <dbReference type="ChEBI" id="CHEBI:33019"/>
        <dbReference type="ChEBI" id="CHEBI:37565"/>
        <dbReference type="ChEBI" id="CHEBI:71302"/>
        <dbReference type="ChEBI" id="CHEBI:71310"/>
        <dbReference type="EC" id="2.7.7.77"/>
    </reaction>
</comment>
<comment type="subcellular location">
    <subcellularLocation>
        <location evidence="6">Cytoplasm</location>
    </subcellularLocation>
</comment>
<keyword evidence="2 6" id="KW-0808">Transferase</keyword>
<evidence type="ECO:0000256" key="2">
    <source>
        <dbReference type="ARBA" id="ARBA00022679"/>
    </source>
</evidence>
<feature type="binding site" evidence="6">
    <location>
        <position position="85"/>
    </location>
    <ligand>
        <name>GTP</name>
        <dbReference type="ChEBI" id="CHEBI:37565"/>
    </ligand>
</feature>
<comment type="function">
    <text evidence="6">Transfers a GMP moiety from GTP to Mo-molybdopterin (Mo-MPT) cofactor (Moco or molybdenum cofactor) to form Mo-molybdopterin guanine dinucleotide (Mo-MGD) cofactor.</text>
</comment>
<protein>
    <recommendedName>
        <fullName evidence="6">Molybdenum cofactor guanylyltransferase</fullName>
        <shortName evidence="6">MoCo guanylyltransferase</shortName>
        <ecNumber evidence="6">2.7.7.77</ecNumber>
    </recommendedName>
    <alternativeName>
        <fullName evidence="6">GTP:molybdopterin guanylyltransferase</fullName>
    </alternativeName>
    <alternativeName>
        <fullName evidence="6">Mo-MPT guanylyltransferase</fullName>
    </alternativeName>
    <alternativeName>
        <fullName evidence="6">Molybdopterin guanylyltransferase</fullName>
    </alternativeName>
    <alternativeName>
        <fullName evidence="6">Molybdopterin-guanine dinucleotide synthase</fullName>
        <shortName evidence="6">MGD synthase</shortName>
    </alternativeName>
</protein>
<feature type="binding site" evidence="6">
    <location>
        <begin position="26"/>
        <end position="28"/>
    </location>
    <ligand>
        <name>GTP</name>
        <dbReference type="ChEBI" id="CHEBI:37565"/>
    </ligand>
</feature>
<dbReference type="EC" id="2.7.7.77" evidence="6"/>
<dbReference type="GO" id="GO:1902758">
    <property type="term" value="P:bis(molybdopterin guanine dinucleotide)molybdenum biosynthetic process"/>
    <property type="evidence" value="ECO:0007669"/>
    <property type="project" value="TreeGrafter"/>
</dbReference>
<comment type="cofactor">
    <cofactor evidence="6">
        <name>Mg(2+)</name>
        <dbReference type="ChEBI" id="CHEBI:18420"/>
    </cofactor>
</comment>
<dbReference type="KEGG" id="aiq:Azoinq_12765"/>
<evidence type="ECO:0000313" key="9">
    <source>
        <dbReference type="Proteomes" id="UP000683428"/>
    </source>
</evidence>
<keyword evidence="5 6" id="KW-0460">Magnesium</keyword>
<dbReference type="Proteomes" id="UP000683428">
    <property type="component" value="Chromosome"/>
</dbReference>
<name>A0A975SLT2_9RHOO</name>
<proteinExistence type="inferred from homology"/>
<dbReference type="EMBL" id="CP064782">
    <property type="protein sequence ID" value="QWT48699.1"/>
    <property type="molecule type" value="Genomic_DNA"/>
</dbReference>